<evidence type="ECO:0000313" key="1">
    <source>
        <dbReference type="EMBL" id="QNT64490.1"/>
    </source>
</evidence>
<protein>
    <submittedName>
        <fullName evidence="1">DUF1700 domain-containing protein</fullName>
    </submittedName>
</protein>
<proteinExistence type="predicted"/>
<accession>A0A7H1MM04</accession>
<name>A0A7H1MM04_9LACO</name>
<reference evidence="1 2" key="1">
    <citation type="submission" date="2019-08" db="EMBL/GenBank/DDBJ databases">
        <authorList>
            <person name="Chang H.C."/>
            <person name="Mun S.Y."/>
        </authorList>
    </citation>
    <scope>NUCLEOTIDE SEQUENCE [LARGE SCALE GENOMIC DNA]</scope>
    <source>
        <strain evidence="1 2">SK</strain>
    </source>
</reference>
<keyword evidence="2" id="KW-1185">Reference proteome</keyword>
<dbReference type="Proteomes" id="UP000516446">
    <property type="component" value="Chromosome"/>
</dbReference>
<organism evidence="1 2">
    <name type="scientific">Weissella koreensis</name>
    <dbReference type="NCBI Taxonomy" id="165096"/>
    <lineage>
        <taxon>Bacteria</taxon>
        <taxon>Bacillati</taxon>
        <taxon>Bacillota</taxon>
        <taxon>Bacilli</taxon>
        <taxon>Lactobacillales</taxon>
        <taxon>Lactobacillaceae</taxon>
        <taxon>Weissella</taxon>
    </lineage>
</organism>
<dbReference type="AlphaFoldDB" id="A0A7H1MM04"/>
<evidence type="ECO:0000313" key="2">
    <source>
        <dbReference type="Proteomes" id="UP000516446"/>
    </source>
</evidence>
<dbReference type="RefSeq" id="WP_006846226.1">
    <property type="nucleotide sequence ID" value="NZ_CP026847.1"/>
</dbReference>
<dbReference type="EMBL" id="CP043431">
    <property type="protein sequence ID" value="QNT64490.1"/>
    <property type="molecule type" value="Genomic_DNA"/>
</dbReference>
<sequence>MKSNIYFSQLEGHLVGLPEDKKNEIIQDYRIYAEKNELSGELLINELGTPRQLAQKAMVEYSIDADTIAENNSLINGEFSFTHRIKQIRRQFQLLGMVIGLLMSNVAWYPAMFLIFIGLFLMTVIMVIIDLGLVLILLMGIYQIFMGISVFGHHHAIAIFQGGVGIFLIGIQFVGWPIAGAMMHGLMNLLMRYTKSVGLRFAKITGVDHE</sequence>
<gene>
    <name evidence="1" type="ORF">FY536_04035</name>
</gene>